<dbReference type="InterPro" id="IPR000726">
    <property type="entry name" value="Glyco_hydro_19_cat"/>
</dbReference>
<dbReference type="GO" id="GO:0008843">
    <property type="term" value="F:endochitinase activity"/>
    <property type="evidence" value="ECO:0007669"/>
    <property type="project" value="UniProtKB-EC"/>
</dbReference>
<dbReference type="PROSITE" id="PS00774">
    <property type="entry name" value="CHITINASE_19_2"/>
    <property type="match status" value="2"/>
</dbReference>
<feature type="disulfide bond" evidence="14">
    <location>
        <begin position="33"/>
        <end position="45"/>
    </location>
</feature>
<keyword evidence="6 15" id="KW-0732">Signal</keyword>
<evidence type="ECO:0000313" key="17">
    <source>
        <dbReference type="EMBL" id="KAG6761733.1"/>
    </source>
</evidence>
<proteinExistence type="inferred from homology"/>
<keyword evidence="8" id="KW-0611">Plant defense</keyword>
<gene>
    <name evidence="17" type="ORF">POTOM_034966</name>
</gene>
<dbReference type="GO" id="GO:0006032">
    <property type="term" value="P:chitin catabolic process"/>
    <property type="evidence" value="ECO:0007669"/>
    <property type="project" value="UniProtKB-KW"/>
</dbReference>
<evidence type="ECO:0000256" key="15">
    <source>
        <dbReference type="SAM" id="SignalP"/>
    </source>
</evidence>
<dbReference type="PANTHER" id="PTHR22595">
    <property type="entry name" value="CHITINASE-RELATED"/>
    <property type="match status" value="1"/>
</dbReference>
<feature type="disulfide bond" evidence="14">
    <location>
        <begin position="38"/>
        <end position="52"/>
    </location>
</feature>
<keyword evidence="11" id="KW-0119">Carbohydrate metabolism</keyword>
<dbReference type="EC" id="3.2.1.14" evidence="4"/>
<keyword evidence="7" id="KW-0378">Hydrolase</keyword>
<evidence type="ECO:0000256" key="10">
    <source>
        <dbReference type="ARBA" id="ARBA00023157"/>
    </source>
</evidence>
<reference evidence="17" key="1">
    <citation type="journal article" date="2020" name="bioRxiv">
        <title>Hybrid origin of Populus tomentosa Carr. identified through genome sequencing and phylogenomic analysis.</title>
        <authorList>
            <person name="An X."/>
            <person name="Gao K."/>
            <person name="Chen Z."/>
            <person name="Li J."/>
            <person name="Yang X."/>
            <person name="Yang X."/>
            <person name="Zhou J."/>
            <person name="Guo T."/>
            <person name="Zhao T."/>
            <person name="Huang S."/>
            <person name="Miao D."/>
            <person name="Khan W.U."/>
            <person name="Rao P."/>
            <person name="Ye M."/>
            <person name="Lei B."/>
            <person name="Liao W."/>
            <person name="Wang J."/>
            <person name="Ji L."/>
            <person name="Li Y."/>
            <person name="Guo B."/>
            <person name="Mustafa N.S."/>
            <person name="Li S."/>
            <person name="Yun Q."/>
            <person name="Keller S.R."/>
            <person name="Mao J."/>
            <person name="Zhang R."/>
            <person name="Strauss S.H."/>
        </authorList>
    </citation>
    <scope>NUCLEOTIDE SEQUENCE</scope>
    <source>
        <strain evidence="17">GM15</strain>
        <tissue evidence="17">Leaf</tissue>
    </source>
</reference>
<dbReference type="OrthoDB" id="5985073at2759"/>
<feature type="domain" description="Chitin-binding type-1" evidence="16">
    <location>
        <begin position="21"/>
        <end position="62"/>
    </location>
</feature>
<keyword evidence="10 14" id="KW-1015">Disulfide bond</keyword>
<evidence type="ECO:0000256" key="4">
    <source>
        <dbReference type="ARBA" id="ARBA00012729"/>
    </source>
</evidence>
<comment type="function">
    <text evidence="2">Defense against chitin-containing fungal pathogens.</text>
</comment>
<evidence type="ECO:0000256" key="13">
    <source>
        <dbReference type="ARBA" id="ARBA00023326"/>
    </source>
</evidence>
<evidence type="ECO:0000256" key="9">
    <source>
        <dbReference type="ARBA" id="ARBA00023024"/>
    </source>
</evidence>
<evidence type="ECO:0000256" key="8">
    <source>
        <dbReference type="ARBA" id="ARBA00022821"/>
    </source>
</evidence>
<evidence type="ECO:0000256" key="1">
    <source>
        <dbReference type="ARBA" id="ARBA00000822"/>
    </source>
</evidence>
<feature type="disulfide bond" evidence="14">
    <location>
        <begin position="369"/>
        <end position="381"/>
    </location>
</feature>
<name>A0A8X7Z823_POPTO</name>
<comment type="similarity">
    <text evidence="3">Belongs to the glycosyl hydrolase 19 family. Chitinase class I subfamily.</text>
</comment>
<evidence type="ECO:0000259" key="16">
    <source>
        <dbReference type="PROSITE" id="PS50941"/>
    </source>
</evidence>
<comment type="caution">
    <text evidence="17">The sequence shown here is derived from an EMBL/GenBank/DDBJ whole genome shotgun (WGS) entry which is preliminary data.</text>
</comment>
<dbReference type="CDD" id="cd00325">
    <property type="entry name" value="chitinase_GH19"/>
    <property type="match status" value="2"/>
</dbReference>
<evidence type="ECO:0000256" key="11">
    <source>
        <dbReference type="ARBA" id="ARBA00023277"/>
    </source>
</evidence>
<keyword evidence="12" id="KW-0326">Glycosidase</keyword>
<dbReference type="PROSITE" id="PS50941">
    <property type="entry name" value="CHIT_BIND_I_2"/>
    <property type="match status" value="2"/>
</dbReference>
<sequence length="598" mass="63923">MKIWAFTVFSLLLSLLLGGSAEQCGSQAGGALCPGGLCCSQFGWCGNTNDYCGTGCQSQCGGASGGDLGSIISSAKFDEMLKHRNDGGCPGKGFYTYNAFISAANAFSGFGTTGDAATRKREIAAFLGQTSHETTGGWQTAPDGPYAWGYCFVKEQNPGSYCSPSSTYPCAGGKQYYGRGPVQLSWNYNYGQCGKAIGVDLLNNPDLVATDPVISFKTAIWFWMTAQSPKPSCHNVITGNWSPSGADSAAGRVPGYGVLTNIINGGLECGMGWKQQVEDRIGFYKRYCDLLGVGYGNNLDCYNQRSFANGLFDLEAQLSSVEARLGVPCVREVYAVAKMVGVATQMITVVAAAKGSAEQCGKQAGDALCPGGLCCSTHGWCGTADDYCDMLKHRNDPRCHAVGFYTYDAFISAAKEFPDFGNTGDDLMRKREIAAFMGQTSHETTGREGGQLQMMAHTLGDIARLNYNYGLCGDDLNLQLLQEPELVETDPVISFKTALWFWMTPQSPKPSCHAVITGNWTPSAEDVEAGRVPGYGVITNIINGGLECGQGVPNDAGEDRIGFYKTYCDSLGTTPGPNLDCYHQRPFGYGLLGLKDIM</sequence>
<feature type="chain" id="PRO_5036479334" description="chitinase" evidence="15">
    <location>
        <begin position="22"/>
        <end position="598"/>
    </location>
</feature>
<dbReference type="InterPro" id="IPR001002">
    <property type="entry name" value="Chitin-bd_1"/>
</dbReference>
<dbReference type="GO" id="GO:0050832">
    <property type="term" value="P:defense response to fungus"/>
    <property type="evidence" value="ECO:0007669"/>
    <property type="project" value="TreeGrafter"/>
</dbReference>
<dbReference type="Pfam" id="PF00182">
    <property type="entry name" value="Glyco_hydro_19"/>
    <property type="match status" value="3"/>
</dbReference>
<keyword evidence="5 14" id="KW-0147">Chitin-binding</keyword>
<evidence type="ECO:0000256" key="14">
    <source>
        <dbReference type="PROSITE-ProRule" id="PRU00261"/>
    </source>
</evidence>
<dbReference type="InterPro" id="IPR018371">
    <property type="entry name" value="Chitin-binding_1_CS"/>
</dbReference>
<dbReference type="GO" id="GO:0000272">
    <property type="term" value="P:polysaccharide catabolic process"/>
    <property type="evidence" value="ECO:0007669"/>
    <property type="project" value="UniProtKB-KW"/>
</dbReference>
<dbReference type="FunFam" id="3.30.20.10:FF:000001">
    <property type="entry name" value="Endochitinase (Chitinase)"/>
    <property type="match status" value="1"/>
</dbReference>
<evidence type="ECO:0000256" key="5">
    <source>
        <dbReference type="ARBA" id="ARBA00022669"/>
    </source>
</evidence>
<dbReference type="FunFam" id="3.30.60.10:FF:000001">
    <property type="entry name" value="Basic endochitinase"/>
    <property type="match status" value="1"/>
</dbReference>
<feature type="disulfide bond" evidence="14">
    <location>
        <begin position="360"/>
        <end position="375"/>
    </location>
</feature>
<dbReference type="PANTHER" id="PTHR22595:SF79">
    <property type="entry name" value="CHITINASE 12"/>
    <property type="match status" value="1"/>
</dbReference>
<dbReference type="FunFam" id="1.10.530.10:FF:000067">
    <property type="entry name" value="Acidic endochitinase WIN6.2B"/>
    <property type="match status" value="1"/>
</dbReference>
<dbReference type="CDD" id="cd06921">
    <property type="entry name" value="ChtBD1_GH19_hevein"/>
    <property type="match status" value="2"/>
</dbReference>
<feature type="disulfide bond" evidence="14">
    <location>
        <begin position="374"/>
        <end position="388"/>
    </location>
</feature>
<keyword evidence="9" id="KW-0146">Chitin degradation</keyword>
<evidence type="ECO:0000256" key="6">
    <source>
        <dbReference type="ARBA" id="ARBA00022729"/>
    </source>
</evidence>
<keyword evidence="13" id="KW-0624">Polysaccharide degradation</keyword>
<dbReference type="EMBL" id="JAAWWB010000018">
    <property type="protein sequence ID" value="KAG6761733.1"/>
    <property type="molecule type" value="Genomic_DNA"/>
</dbReference>
<evidence type="ECO:0000256" key="7">
    <source>
        <dbReference type="ARBA" id="ARBA00022801"/>
    </source>
</evidence>
<protein>
    <recommendedName>
        <fullName evidence="4">chitinase</fullName>
        <ecNumber evidence="4">3.2.1.14</ecNumber>
    </recommendedName>
</protein>
<evidence type="ECO:0000256" key="2">
    <source>
        <dbReference type="ARBA" id="ARBA00003102"/>
    </source>
</evidence>
<evidence type="ECO:0000256" key="12">
    <source>
        <dbReference type="ARBA" id="ARBA00023295"/>
    </source>
</evidence>
<comment type="caution">
    <text evidence="14">Lacks conserved residue(s) required for the propagation of feature annotation.</text>
</comment>
<dbReference type="AlphaFoldDB" id="A0A8X7Z823"/>
<dbReference type="Proteomes" id="UP000886885">
    <property type="component" value="Chromosome 9D"/>
</dbReference>
<feature type="disulfide bond" evidence="14">
    <location>
        <begin position="56"/>
        <end position="60"/>
    </location>
</feature>
<dbReference type="PROSITE" id="PS00773">
    <property type="entry name" value="CHITINASE_19_1"/>
    <property type="match status" value="2"/>
</dbReference>
<keyword evidence="18" id="KW-1185">Reference proteome</keyword>
<dbReference type="Pfam" id="PF00187">
    <property type="entry name" value="Chitin_bind_1"/>
    <property type="match status" value="1"/>
</dbReference>
<dbReference type="GO" id="GO:0008061">
    <property type="term" value="F:chitin binding"/>
    <property type="evidence" value="ECO:0007669"/>
    <property type="project" value="UniProtKB-UniRule"/>
</dbReference>
<organism evidence="17 18">
    <name type="scientific">Populus tomentosa</name>
    <name type="common">Chinese white poplar</name>
    <dbReference type="NCBI Taxonomy" id="118781"/>
    <lineage>
        <taxon>Eukaryota</taxon>
        <taxon>Viridiplantae</taxon>
        <taxon>Streptophyta</taxon>
        <taxon>Embryophyta</taxon>
        <taxon>Tracheophyta</taxon>
        <taxon>Spermatophyta</taxon>
        <taxon>Magnoliopsida</taxon>
        <taxon>eudicotyledons</taxon>
        <taxon>Gunneridae</taxon>
        <taxon>Pentapetalae</taxon>
        <taxon>rosids</taxon>
        <taxon>fabids</taxon>
        <taxon>Malpighiales</taxon>
        <taxon>Salicaceae</taxon>
        <taxon>Saliceae</taxon>
        <taxon>Populus</taxon>
    </lineage>
</organism>
<comment type="catalytic activity">
    <reaction evidence="1">
        <text>Random endo-hydrolysis of N-acetyl-beta-D-glucosaminide (1-&gt;4)-beta-linkages in chitin and chitodextrins.</text>
        <dbReference type="EC" id="3.2.1.14"/>
    </reaction>
</comment>
<feature type="disulfide bond" evidence="14">
    <location>
        <begin position="24"/>
        <end position="39"/>
    </location>
</feature>
<dbReference type="PROSITE" id="PS00026">
    <property type="entry name" value="CHIT_BIND_I_1"/>
    <property type="match status" value="2"/>
</dbReference>
<dbReference type="SMART" id="SM00270">
    <property type="entry name" value="ChtBD1"/>
    <property type="match status" value="2"/>
</dbReference>
<dbReference type="GO" id="GO:0016998">
    <property type="term" value="P:cell wall macromolecule catabolic process"/>
    <property type="evidence" value="ECO:0007669"/>
    <property type="project" value="InterPro"/>
</dbReference>
<evidence type="ECO:0000256" key="3">
    <source>
        <dbReference type="ARBA" id="ARBA00009373"/>
    </source>
</evidence>
<evidence type="ECO:0000313" key="18">
    <source>
        <dbReference type="Proteomes" id="UP000886885"/>
    </source>
</evidence>
<feature type="signal peptide" evidence="15">
    <location>
        <begin position="1"/>
        <end position="21"/>
    </location>
</feature>
<feature type="domain" description="Chitin-binding type-1" evidence="16">
    <location>
        <begin position="357"/>
        <end position="401"/>
    </location>
</feature>
<accession>A0A8X7Z823</accession>